<dbReference type="PANTHER" id="PTHR30046">
    <property type="entry name" value="FLAGELLAR M-RING PROTEIN"/>
    <property type="match status" value="1"/>
</dbReference>
<dbReference type="Pfam" id="PF08345">
    <property type="entry name" value="YscJ_FliF_C"/>
    <property type="match status" value="1"/>
</dbReference>
<sequence>VEGLKPSYVTLVDTYGNDLSQVIHKDPLLGMRSDQMKIQRQYEIELRTRLDKMLSEVLGPGNSIVDVSVAMDFTQSSTTERTYGPAEPLVRSEESEESAGGTVDTIQTESSATRTTSNYEINEKITNSVEEFGDIERITVSVMINGRYDEDGQYEHRSTQELQDIEESVRKAVGIVDNRDQVSVVPFQFDISVLDLEKERLDAQKRDEYIRKGLQWLLMAVAGIAFIFVLRSVFHSLDLLLPKPKPKPAIDIEAEAIEEEISAEAQRRGQMLDQVSRFTKEKPANVASLLNTWLIEEKE</sequence>
<gene>
    <name evidence="4" type="ORF">S01H1_15387</name>
</gene>
<evidence type="ECO:0000259" key="3">
    <source>
        <dbReference type="Pfam" id="PF08345"/>
    </source>
</evidence>
<name>X0RVP9_9ZZZZ</name>
<keyword evidence="2" id="KW-0472">Membrane</keyword>
<dbReference type="EMBL" id="BARS01008031">
    <property type="protein sequence ID" value="GAF72909.1"/>
    <property type="molecule type" value="Genomic_DNA"/>
</dbReference>
<organism evidence="4">
    <name type="scientific">marine sediment metagenome</name>
    <dbReference type="NCBI Taxonomy" id="412755"/>
    <lineage>
        <taxon>unclassified sequences</taxon>
        <taxon>metagenomes</taxon>
        <taxon>ecological metagenomes</taxon>
    </lineage>
</organism>
<dbReference type="InterPro" id="IPR013556">
    <property type="entry name" value="Flag_M-ring_C"/>
</dbReference>
<reference evidence="4" key="1">
    <citation type="journal article" date="2014" name="Front. Microbiol.">
        <title>High frequency of phylogenetically diverse reductive dehalogenase-homologous genes in deep subseafloor sedimentary metagenomes.</title>
        <authorList>
            <person name="Kawai M."/>
            <person name="Futagami T."/>
            <person name="Toyoda A."/>
            <person name="Takaki Y."/>
            <person name="Nishi S."/>
            <person name="Hori S."/>
            <person name="Arai W."/>
            <person name="Tsubouchi T."/>
            <person name="Morono Y."/>
            <person name="Uchiyama I."/>
            <person name="Ito T."/>
            <person name="Fujiyama A."/>
            <person name="Inagaki F."/>
            <person name="Takami H."/>
        </authorList>
    </citation>
    <scope>NUCLEOTIDE SEQUENCE</scope>
    <source>
        <strain evidence="4">Expedition CK06-06</strain>
    </source>
</reference>
<keyword evidence="2" id="KW-1133">Transmembrane helix</keyword>
<proteinExistence type="predicted"/>
<evidence type="ECO:0000256" key="1">
    <source>
        <dbReference type="SAM" id="MobiDB-lite"/>
    </source>
</evidence>
<protein>
    <recommendedName>
        <fullName evidence="3">Flagellar M-ring C-terminal domain-containing protein</fullName>
    </recommendedName>
</protein>
<feature type="region of interest" description="Disordered" evidence="1">
    <location>
        <begin position="78"/>
        <end position="115"/>
    </location>
</feature>
<comment type="caution">
    <text evidence="4">The sequence shown here is derived from an EMBL/GenBank/DDBJ whole genome shotgun (WGS) entry which is preliminary data.</text>
</comment>
<dbReference type="InterPro" id="IPR043427">
    <property type="entry name" value="YscJ/FliF"/>
</dbReference>
<evidence type="ECO:0000313" key="4">
    <source>
        <dbReference type="EMBL" id="GAF72909.1"/>
    </source>
</evidence>
<keyword evidence="2" id="KW-0812">Transmembrane</keyword>
<accession>X0RVP9</accession>
<feature type="compositionally biased region" description="Polar residues" evidence="1">
    <location>
        <begin position="104"/>
        <end position="115"/>
    </location>
</feature>
<feature type="non-terminal residue" evidence="4">
    <location>
        <position position="1"/>
    </location>
</feature>
<evidence type="ECO:0000256" key="2">
    <source>
        <dbReference type="SAM" id="Phobius"/>
    </source>
</evidence>
<dbReference type="AlphaFoldDB" id="X0RVP9"/>
<feature type="domain" description="Flagellar M-ring C-terminal" evidence="3">
    <location>
        <begin position="54"/>
        <end position="189"/>
    </location>
</feature>
<dbReference type="PANTHER" id="PTHR30046:SF0">
    <property type="entry name" value="FLAGELLAR M-RING PROTEIN"/>
    <property type="match status" value="1"/>
</dbReference>
<feature type="transmembrane region" description="Helical" evidence="2">
    <location>
        <begin position="214"/>
        <end position="234"/>
    </location>
</feature>